<dbReference type="EMBL" id="LR824016">
    <property type="protein sequence ID" value="CAH0584133.1"/>
    <property type="molecule type" value="Genomic_DNA"/>
</dbReference>
<proteinExistence type="predicted"/>
<accession>A0A9P0BLE4</accession>
<dbReference type="Proteomes" id="UP001154114">
    <property type="component" value="Chromosome 13"/>
</dbReference>
<sequence length="105" mass="11250">MSDSRNRWYSFSSFSMATLVPPYSGRRTLSPTLTNTGTKSPLSFLTPGPTATTSPCSILDCAFSGMTMPPAVFVTASALLIRTRSSRGIKRFTTLAAILSSEKCS</sequence>
<organism evidence="2 3">
    <name type="scientific">Chrysodeixis includens</name>
    <name type="common">Soybean looper</name>
    <name type="synonym">Pseudoplusia includens</name>
    <dbReference type="NCBI Taxonomy" id="689277"/>
    <lineage>
        <taxon>Eukaryota</taxon>
        <taxon>Metazoa</taxon>
        <taxon>Ecdysozoa</taxon>
        <taxon>Arthropoda</taxon>
        <taxon>Hexapoda</taxon>
        <taxon>Insecta</taxon>
        <taxon>Pterygota</taxon>
        <taxon>Neoptera</taxon>
        <taxon>Endopterygota</taxon>
        <taxon>Lepidoptera</taxon>
        <taxon>Glossata</taxon>
        <taxon>Ditrysia</taxon>
        <taxon>Noctuoidea</taxon>
        <taxon>Noctuidae</taxon>
        <taxon>Plusiinae</taxon>
        <taxon>Chrysodeixis</taxon>
    </lineage>
</organism>
<evidence type="ECO:0000256" key="1">
    <source>
        <dbReference type="SAM" id="MobiDB-lite"/>
    </source>
</evidence>
<feature type="compositionally biased region" description="Polar residues" evidence="1">
    <location>
        <begin position="27"/>
        <end position="45"/>
    </location>
</feature>
<name>A0A9P0BLE4_CHRIL</name>
<feature type="region of interest" description="Disordered" evidence="1">
    <location>
        <begin position="21"/>
        <end position="45"/>
    </location>
</feature>
<protein>
    <submittedName>
        <fullName evidence="2">Uncharacterized protein</fullName>
    </submittedName>
</protein>
<evidence type="ECO:0000313" key="3">
    <source>
        <dbReference type="Proteomes" id="UP001154114"/>
    </source>
</evidence>
<keyword evidence="3" id="KW-1185">Reference proteome</keyword>
<dbReference type="AlphaFoldDB" id="A0A9P0BLE4"/>
<evidence type="ECO:0000313" key="2">
    <source>
        <dbReference type="EMBL" id="CAH0584133.1"/>
    </source>
</evidence>
<reference evidence="2" key="1">
    <citation type="submission" date="2021-12" db="EMBL/GenBank/DDBJ databases">
        <authorList>
            <person name="King R."/>
        </authorList>
    </citation>
    <scope>NUCLEOTIDE SEQUENCE</scope>
</reference>
<gene>
    <name evidence="2" type="ORF">CINC_LOCUS2378</name>
</gene>